<dbReference type="EMBL" id="FZQB01000005">
    <property type="protein sequence ID" value="SNT73436.1"/>
    <property type="molecule type" value="Genomic_DNA"/>
</dbReference>
<evidence type="ECO:0000259" key="1">
    <source>
        <dbReference type="SMART" id="SM00479"/>
    </source>
</evidence>
<dbReference type="SUPFAM" id="SSF53098">
    <property type="entry name" value="Ribonuclease H-like"/>
    <property type="match status" value="1"/>
</dbReference>
<dbReference type="InterPro" id="IPR012337">
    <property type="entry name" value="RNaseH-like_sf"/>
</dbReference>
<dbReference type="OrthoDB" id="9803913at2"/>
<dbReference type="InterPro" id="IPR013520">
    <property type="entry name" value="Ribonucl_H"/>
</dbReference>
<dbReference type="AlphaFoldDB" id="A0A239PU63"/>
<keyword evidence="3" id="KW-1185">Reference proteome</keyword>
<gene>
    <name evidence="2" type="ORF">SAMN05444959_10526</name>
</gene>
<reference evidence="2 3" key="1">
    <citation type="submission" date="2017-07" db="EMBL/GenBank/DDBJ databases">
        <authorList>
            <person name="Sun Z.S."/>
            <person name="Albrecht U."/>
            <person name="Echele G."/>
            <person name="Lee C.C."/>
        </authorList>
    </citation>
    <scope>NUCLEOTIDE SEQUENCE [LARGE SCALE GENOMIC DNA]</scope>
    <source>
        <strain evidence="2 3">DSM 14827</strain>
    </source>
</reference>
<dbReference type="CDD" id="cd06130">
    <property type="entry name" value="DNA_pol_III_epsilon_like"/>
    <property type="match status" value="1"/>
</dbReference>
<dbReference type="SMART" id="SM00479">
    <property type="entry name" value="EXOIII"/>
    <property type="match status" value="1"/>
</dbReference>
<dbReference type="RefSeq" id="WP_089343975.1">
    <property type="nucleotide sequence ID" value="NZ_CP067132.1"/>
</dbReference>
<protein>
    <submittedName>
        <fullName evidence="2">DNA polymerase-3 subunit epsilon</fullName>
    </submittedName>
</protein>
<feature type="domain" description="Exonuclease" evidence="1">
    <location>
        <begin position="11"/>
        <end position="176"/>
    </location>
</feature>
<dbReference type="Proteomes" id="UP000198307">
    <property type="component" value="Unassembled WGS sequence"/>
</dbReference>
<dbReference type="Pfam" id="PF00929">
    <property type="entry name" value="RNase_T"/>
    <property type="match status" value="1"/>
</dbReference>
<dbReference type="InterPro" id="IPR036397">
    <property type="entry name" value="RNaseH_sf"/>
</dbReference>
<dbReference type="GO" id="GO:0006259">
    <property type="term" value="P:DNA metabolic process"/>
    <property type="evidence" value="ECO:0007669"/>
    <property type="project" value="UniProtKB-ARBA"/>
</dbReference>
<dbReference type="GO" id="GO:0003676">
    <property type="term" value="F:nucleic acid binding"/>
    <property type="evidence" value="ECO:0007669"/>
    <property type="project" value="InterPro"/>
</dbReference>
<dbReference type="GO" id="GO:0005829">
    <property type="term" value="C:cytosol"/>
    <property type="evidence" value="ECO:0007669"/>
    <property type="project" value="TreeGrafter"/>
</dbReference>
<accession>A0A239PU63</accession>
<evidence type="ECO:0000313" key="3">
    <source>
        <dbReference type="Proteomes" id="UP000198307"/>
    </source>
</evidence>
<dbReference type="PANTHER" id="PTHR30231:SF42">
    <property type="entry name" value="EXONUCLEASE"/>
    <property type="match status" value="1"/>
</dbReference>
<dbReference type="PANTHER" id="PTHR30231">
    <property type="entry name" value="DNA POLYMERASE III SUBUNIT EPSILON"/>
    <property type="match status" value="1"/>
</dbReference>
<dbReference type="Gene3D" id="3.30.420.10">
    <property type="entry name" value="Ribonuclease H-like superfamily/Ribonuclease H"/>
    <property type="match status" value="1"/>
</dbReference>
<evidence type="ECO:0000313" key="2">
    <source>
        <dbReference type="EMBL" id="SNT73436.1"/>
    </source>
</evidence>
<name>A0A239PU63_9RHOB</name>
<proteinExistence type="predicted"/>
<sequence>MIATLPTGDFRFIALDVETACGDNASICQIGLACVDMNNGIRTWSTFLDPLVPFAPFNTRLHGIGPETVAGAPAFAQIWPDLLLRLNRQPLVQHSRFDERAIQAACRAQGQVAPRLVWHDSVSIARAAWPELKGNGGHGLANLKRHLDLEFRHHDAGEDARAAAMVVLRAEEIMATAVPRDRPFQLSLLL</sequence>
<organism evidence="2 3">
    <name type="scientific">Paracoccus seriniphilus</name>
    <dbReference type="NCBI Taxonomy" id="184748"/>
    <lineage>
        <taxon>Bacteria</taxon>
        <taxon>Pseudomonadati</taxon>
        <taxon>Pseudomonadota</taxon>
        <taxon>Alphaproteobacteria</taxon>
        <taxon>Rhodobacterales</taxon>
        <taxon>Paracoccaceae</taxon>
        <taxon>Paracoccus</taxon>
    </lineage>
</organism>
<dbReference type="GO" id="GO:0008408">
    <property type="term" value="F:3'-5' exonuclease activity"/>
    <property type="evidence" value="ECO:0007669"/>
    <property type="project" value="TreeGrafter"/>
</dbReference>